<keyword evidence="3" id="KW-0963">Cytoplasm</keyword>
<dbReference type="PROSITE" id="PS51257">
    <property type="entry name" value="PROKAR_LIPOPROTEIN"/>
    <property type="match status" value="1"/>
</dbReference>
<keyword evidence="5" id="KW-1185">Reference proteome</keyword>
<dbReference type="GO" id="GO:0016151">
    <property type="term" value="F:nickel cation binding"/>
    <property type="evidence" value="ECO:0007669"/>
    <property type="project" value="UniProtKB-UniRule"/>
</dbReference>
<dbReference type="EMBL" id="CP037864">
    <property type="protein sequence ID" value="QBM25874.1"/>
    <property type="molecule type" value="Genomic_DNA"/>
</dbReference>
<protein>
    <recommendedName>
        <fullName evidence="3">Urease accessory protein UreF</fullName>
    </recommendedName>
</protein>
<dbReference type="PANTHER" id="PTHR33620">
    <property type="entry name" value="UREASE ACCESSORY PROTEIN F"/>
    <property type="match status" value="1"/>
</dbReference>
<dbReference type="Gene3D" id="1.10.4190.10">
    <property type="entry name" value="Urease accessory protein UreF"/>
    <property type="match status" value="1"/>
</dbReference>
<dbReference type="GO" id="GO:0005737">
    <property type="term" value="C:cytoplasm"/>
    <property type="evidence" value="ECO:0007669"/>
    <property type="project" value="UniProtKB-SubCell"/>
</dbReference>
<sequence>MVLNIARILQFGDSVLPVGAFTFSCGIESAISCGIVYDRQTLKQYVCTALLQAAKCDAVAQIQAMRACRSNKLNELKSIDNDVISRKLSPESRLMTQRMGKKLTELSAAIYPVRLFNWWLEQIRQSHVIGTYPVSHALLMHHLELDEEAMLAMHFYGVATTILSAAQRLMRITHLDSQKILAEATSLFPDYAEMTLNTRPEEMSSFSPVIDILAAVHVDAHVRLFMN</sequence>
<comment type="similarity">
    <text evidence="3">Belongs to the UreF family.</text>
</comment>
<keyword evidence="1 3" id="KW-0996">Nickel insertion</keyword>
<dbReference type="Proteomes" id="UP000293850">
    <property type="component" value="Chromosome"/>
</dbReference>
<comment type="function">
    <text evidence="3">Required for maturation of urease via the functional incorporation of the urease nickel metallocenter.</text>
</comment>
<proteinExistence type="inferred from homology"/>
<evidence type="ECO:0000256" key="1">
    <source>
        <dbReference type="ARBA" id="ARBA00022988"/>
    </source>
</evidence>
<evidence type="ECO:0000313" key="5">
    <source>
        <dbReference type="Proteomes" id="UP000293850"/>
    </source>
</evidence>
<comment type="subcellular location">
    <subcellularLocation>
        <location evidence="3">Cytoplasm</location>
    </subcellularLocation>
</comment>
<keyword evidence="2 3" id="KW-0143">Chaperone</keyword>
<dbReference type="InterPro" id="IPR002639">
    <property type="entry name" value="UreF"/>
</dbReference>
<name>A0A4P6WRK4_9ENTR</name>
<organism evidence="4 5">
    <name type="scientific">Citrobacter arsenatis</name>
    <dbReference type="NCBI Taxonomy" id="2546350"/>
    <lineage>
        <taxon>Bacteria</taxon>
        <taxon>Pseudomonadati</taxon>
        <taxon>Pseudomonadota</taxon>
        <taxon>Gammaproteobacteria</taxon>
        <taxon>Enterobacterales</taxon>
        <taxon>Enterobacteriaceae</taxon>
        <taxon>Citrobacter</taxon>
    </lineage>
</organism>
<reference evidence="4 5" key="1">
    <citation type="submission" date="2019-03" db="EMBL/GenBank/DDBJ databases">
        <title>Complete genome sequence of an arsenate-respiring bacteria, Citrobacter sp. LY-1.</title>
        <authorList>
            <person name="Wang H."/>
            <person name="Liu Y."/>
            <person name="Li Q."/>
            <person name="Huang J."/>
        </authorList>
    </citation>
    <scope>NUCLEOTIDE SEQUENCE [LARGE SCALE GENOMIC DNA]</scope>
    <source>
        <strain evidence="4 5">LY-1</strain>
    </source>
</reference>
<dbReference type="KEGG" id="cars:E1B03_18775"/>
<dbReference type="Pfam" id="PF01730">
    <property type="entry name" value="UreF"/>
    <property type="match status" value="1"/>
</dbReference>
<dbReference type="InterPro" id="IPR038277">
    <property type="entry name" value="UreF_sf"/>
</dbReference>
<dbReference type="AlphaFoldDB" id="A0A4P6WRK4"/>
<dbReference type="PIRSF" id="PIRSF009467">
    <property type="entry name" value="Ureas_acces_UreF"/>
    <property type="match status" value="1"/>
</dbReference>
<gene>
    <name evidence="3" type="primary">ureF</name>
    <name evidence="4" type="ORF">E1B03_18775</name>
</gene>
<accession>A0A4P6WRK4</accession>
<evidence type="ECO:0000256" key="3">
    <source>
        <dbReference type="HAMAP-Rule" id="MF_01385"/>
    </source>
</evidence>
<evidence type="ECO:0000313" key="4">
    <source>
        <dbReference type="EMBL" id="QBM25874.1"/>
    </source>
</evidence>
<evidence type="ECO:0000256" key="2">
    <source>
        <dbReference type="ARBA" id="ARBA00023186"/>
    </source>
</evidence>
<comment type="subunit">
    <text evidence="3">UreD, UreF and UreG form a complex that acts as a GTP-hydrolysis-dependent molecular chaperone, activating the urease apoprotein by helping to assemble the nickel containing metallocenter of UreC. The UreE protein probably delivers the nickel.</text>
</comment>
<dbReference type="HAMAP" id="MF_01385">
    <property type="entry name" value="UreF"/>
    <property type="match status" value="1"/>
</dbReference>
<dbReference type="PANTHER" id="PTHR33620:SF1">
    <property type="entry name" value="UREASE ACCESSORY PROTEIN F"/>
    <property type="match status" value="1"/>
</dbReference>